<dbReference type="GO" id="GO:0003677">
    <property type="term" value="F:DNA binding"/>
    <property type="evidence" value="ECO:0007669"/>
    <property type="project" value="InterPro"/>
</dbReference>
<evidence type="ECO:0000256" key="2">
    <source>
        <dbReference type="SAM" id="MobiDB-lite"/>
    </source>
</evidence>
<evidence type="ECO:0000313" key="5">
    <source>
        <dbReference type="Proteomes" id="UP000095210"/>
    </source>
</evidence>
<dbReference type="CDD" id="cd00093">
    <property type="entry name" value="HTH_XRE"/>
    <property type="match status" value="1"/>
</dbReference>
<dbReference type="Pfam" id="PF01381">
    <property type="entry name" value="HTH_3"/>
    <property type="match status" value="1"/>
</dbReference>
<evidence type="ECO:0000259" key="3">
    <source>
        <dbReference type="PROSITE" id="PS50943"/>
    </source>
</evidence>
<dbReference type="InterPro" id="IPR010359">
    <property type="entry name" value="IrrE_HExxH"/>
</dbReference>
<evidence type="ECO:0000256" key="1">
    <source>
        <dbReference type="ARBA" id="ARBA00007227"/>
    </source>
</evidence>
<dbReference type="PROSITE" id="PS50943">
    <property type="entry name" value="HTH_CROC1"/>
    <property type="match status" value="1"/>
</dbReference>
<sequence>MTAPTSAAGQLLSPAVFGENDRVMVTASRISLARRRRGLTAAELARKVGVSAQSVSNYERDRQRPTVATVHGLADALGFPAEFFFRPEVAELPGAAVSFRAPSKLPGRLRGAALGAGQLATEISGWLDIRFALPITGLPSLHRPDPETAAEMVRAEWGLGHAPAPNMVHLLESRGVRVFSVPGECAEVDAFSFWQGERPFVFLSTAKSPERCRFDAAHELGHLVLHAGAPALDGPSAESEANAFAAAFLLPRADVLARVSRGPLVDQVVEYRSRWRVSALALTYRLHDLELLSDWQYRTVCGELSRRGFRRDEPGGVPREGSQLLAKAFRALREHGSGPQEIAAALAIDMEELNSLVFGLVVTAVSTEGTSRMNGAAPDWHPGGTGLRLVP</sequence>
<name>A0AAC9N0J1_9PSEU</name>
<gene>
    <name evidence="4" type="ORF">TL08_20875</name>
</gene>
<keyword evidence="5" id="KW-1185">Reference proteome</keyword>
<dbReference type="InterPro" id="IPR052345">
    <property type="entry name" value="Rad_response_metalloprotease"/>
</dbReference>
<dbReference type="KEGG" id="ahm:TL08_20875"/>
<dbReference type="Pfam" id="PF06114">
    <property type="entry name" value="Peptidase_M78"/>
    <property type="match status" value="1"/>
</dbReference>
<dbReference type="PANTHER" id="PTHR43236">
    <property type="entry name" value="ANTITOXIN HIGA1"/>
    <property type="match status" value="1"/>
</dbReference>
<accession>A0AAC9N0J1</accession>
<dbReference type="Gene3D" id="1.10.260.40">
    <property type="entry name" value="lambda repressor-like DNA-binding domains"/>
    <property type="match status" value="1"/>
</dbReference>
<proteinExistence type="inferred from homology"/>
<comment type="similarity">
    <text evidence="1">Belongs to the short-chain fatty acyl-CoA assimilation regulator (ScfR) family.</text>
</comment>
<dbReference type="PANTHER" id="PTHR43236:SF1">
    <property type="entry name" value="BLL7220 PROTEIN"/>
    <property type="match status" value="1"/>
</dbReference>
<reference evidence="5" key="1">
    <citation type="submission" date="2016-03" db="EMBL/GenBank/DDBJ databases">
        <title>Complete genome sequence of the type strain Actinoalloteichus hymeniacidonis DSM 45092.</title>
        <authorList>
            <person name="Schaffert L."/>
            <person name="Albersmeier A."/>
            <person name="Winkler A."/>
            <person name="Kalinowski J."/>
            <person name="Zotchev S."/>
            <person name="Ruckert C."/>
        </authorList>
    </citation>
    <scope>NUCLEOTIDE SEQUENCE [LARGE SCALE GENOMIC DNA]</scope>
    <source>
        <strain evidence="5">HPA177(T) (DSM 45092(T))</strain>
    </source>
</reference>
<dbReference type="InterPro" id="IPR010982">
    <property type="entry name" value="Lambda_DNA-bd_dom_sf"/>
</dbReference>
<organism evidence="4 5">
    <name type="scientific">Actinoalloteichus hymeniacidonis</name>
    <dbReference type="NCBI Taxonomy" id="340345"/>
    <lineage>
        <taxon>Bacteria</taxon>
        <taxon>Bacillati</taxon>
        <taxon>Actinomycetota</taxon>
        <taxon>Actinomycetes</taxon>
        <taxon>Pseudonocardiales</taxon>
        <taxon>Pseudonocardiaceae</taxon>
        <taxon>Actinoalloteichus</taxon>
    </lineage>
</organism>
<dbReference type="AlphaFoldDB" id="A0AAC9N0J1"/>
<dbReference type="SMART" id="SM00530">
    <property type="entry name" value="HTH_XRE"/>
    <property type="match status" value="1"/>
</dbReference>
<dbReference type="EMBL" id="CP014859">
    <property type="protein sequence ID" value="AOS64966.1"/>
    <property type="molecule type" value="Genomic_DNA"/>
</dbReference>
<dbReference type="InterPro" id="IPR001387">
    <property type="entry name" value="Cro/C1-type_HTH"/>
</dbReference>
<protein>
    <submittedName>
        <fullName evidence="4">Zn peptidase</fullName>
    </submittedName>
</protein>
<feature type="region of interest" description="Disordered" evidence="2">
    <location>
        <begin position="371"/>
        <end position="391"/>
    </location>
</feature>
<dbReference type="Gene3D" id="1.10.10.2910">
    <property type="match status" value="1"/>
</dbReference>
<evidence type="ECO:0000313" key="4">
    <source>
        <dbReference type="EMBL" id="AOS64966.1"/>
    </source>
</evidence>
<dbReference type="Proteomes" id="UP000095210">
    <property type="component" value="Chromosome"/>
</dbReference>
<dbReference type="SUPFAM" id="SSF47413">
    <property type="entry name" value="lambda repressor-like DNA-binding domains"/>
    <property type="match status" value="1"/>
</dbReference>
<feature type="domain" description="HTH cro/C1-type" evidence="3">
    <location>
        <begin position="30"/>
        <end position="84"/>
    </location>
</feature>